<evidence type="ECO:0000313" key="8">
    <source>
        <dbReference type="Proteomes" id="UP000183920"/>
    </source>
</evidence>
<protein>
    <submittedName>
        <fullName evidence="7">Putative malate transporter YflS</fullName>
    </submittedName>
</protein>
<feature type="transmembrane region" description="Helical" evidence="6">
    <location>
        <begin position="227"/>
        <end position="252"/>
    </location>
</feature>
<evidence type="ECO:0000256" key="1">
    <source>
        <dbReference type="ARBA" id="ARBA00004141"/>
    </source>
</evidence>
<dbReference type="InterPro" id="IPR030676">
    <property type="entry name" value="CitT-rel"/>
</dbReference>
<dbReference type="GO" id="GO:0016020">
    <property type="term" value="C:membrane"/>
    <property type="evidence" value="ECO:0007669"/>
    <property type="project" value="UniProtKB-SubCell"/>
</dbReference>
<feature type="transmembrane region" description="Helical" evidence="6">
    <location>
        <begin position="341"/>
        <end position="364"/>
    </location>
</feature>
<feature type="transmembrane region" description="Helical" evidence="6">
    <location>
        <begin position="282"/>
        <end position="302"/>
    </location>
</feature>
<proteinExistence type="inferred from homology"/>
<feature type="transmembrane region" description="Helical" evidence="6">
    <location>
        <begin position="465"/>
        <end position="484"/>
    </location>
</feature>
<evidence type="ECO:0000256" key="3">
    <source>
        <dbReference type="ARBA" id="ARBA00022692"/>
    </source>
</evidence>
<keyword evidence="5 6" id="KW-0472">Membrane</keyword>
<dbReference type="Pfam" id="PF00939">
    <property type="entry name" value="Na_sulph_symp"/>
    <property type="match status" value="1"/>
</dbReference>
<dbReference type="InterPro" id="IPR001898">
    <property type="entry name" value="SLC13A/DASS"/>
</dbReference>
<dbReference type="GO" id="GO:0022857">
    <property type="term" value="F:transmembrane transporter activity"/>
    <property type="evidence" value="ECO:0007669"/>
    <property type="project" value="InterPro"/>
</dbReference>
<evidence type="ECO:0000256" key="6">
    <source>
        <dbReference type="SAM" id="Phobius"/>
    </source>
</evidence>
<evidence type="ECO:0000256" key="2">
    <source>
        <dbReference type="ARBA" id="ARBA00007349"/>
    </source>
</evidence>
<dbReference type="EMBL" id="CVRY01000008">
    <property type="protein sequence ID" value="CRL65345.1"/>
    <property type="molecule type" value="Genomic_DNA"/>
</dbReference>
<organism evidence="7 8">
    <name type="scientific">Proteus penneri</name>
    <dbReference type="NCBI Taxonomy" id="102862"/>
    <lineage>
        <taxon>Bacteria</taxon>
        <taxon>Pseudomonadati</taxon>
        <taxon>Pseudomonadota</taxon>
        <taxon>Gammaproteobacteria</taxon>
        <taxon>Enterobacterales</taxon>
        <taxon>Morganellaceae</taxon>
        <taxon>Proteus</taxon>
    </lineage>
</organism>
<dbReference type="AlphaFoldDB" id="A0A0G4QHW9"/>
<reference evidence="8" key="1">
    <citation type="submission" date="2015-06" db="EMBL/GenBank/DDBJ databases">
        <authorList>
            <person name="Urmite Genomes"/>
        </authorList>
    </citation>
    <scope>NUCLEOTIDE SEQUENCE [LARGE SCALE GENOMIC DNA]</scope>
    <source>
        <strain evidence="8">CSUR P1867</strain>
    </source>
</reference>
<comment type="similarity">
    <text evidence="2">Belongs to the SLC13A/DASS transporter (TC 2.A.47) family. DIT1 subfamily.</text>
</comment>
<feature type="transmembrane region" description="Helical" evidence="6">
    <location>
        <begin position="409"/>
        <end position="433"/>
    </location>
</feature>
<dbReference type="PANTHER" id="PTHR42826">
    <property type="entry name" value="DICARBOXYLATE TRANSPORTER 2.1, CHLOROPLASTIC"/>
    <property type="match status" value="1"/>
</dbReference>
<comment type="subcellular location">
    <subcellularLocation>
        <location evidence="1">Membrane</location>
        <topology evidence="1">Multi-pass membrane protein</topology>
    </subcellularLocation>
</comment>
<evidence type="ECO:0000256" key="5">
    <source>
        <dbReference type="ARBA" id="ARBA00023136"/>
    </source>
</evidence>
<feature type="transmembrane region" description="Helical" evidence="6">
    <location>
        <begin position="36"/>
        <end position="52"/>
    </location>
</feature>
<name>A0A0G4QHW9_9GAMM</name>
<evidence type="ECO:0000256" key="4">
    <source>
        <dbReference type="ARBA" id="ARBA00022989"/>
    </source>
</evidence>
<evidence type="ECO:0000313" key="7">
    <source>
        <dbReference type="EMBL" id="CRL65345.1"/>
    </source>
</evidence>
<dbReference type="NCBIfam" id="TIGR00785">
    <property type="entry name" value="dass"/>
    <property type="match status" value="1"/>
</dbReference>
<dbReference type="Proteomes" id="UP000183920">
    <property type="component" value="Unassembled WGS sequence"/>
</dbReference>
<feature type="transmembrane region" description="Helical" evidence="6">
    <location>
        <begin position="190"/>
        <end position="215"/>
    </location>
</feature>
<keyword evidence="4 6" id="KW-1133">Transmembrane helix</keyword>
<keyword evidence="3 6" id="KW-0812">Transmembrane</keyword>
<feature type="transmembrane region" description="Helical" evidence="6">
    <location>
        <begin position="308"/>
        <end position="329"/>
    </location>
</feature>
<dbReference type="RefSeq" id="WP_072065126.1">
    <property type="nucleotide sequence ID" value="NZ_CVRY01000008.1"/>
</dbReference>
<accession>A0A0G4QHW9</accession>
<feature type="transmembrane region" description="Helical" evidence="6">
    <location>
        <begin position="376"/>
        <end position="397"/>
    </location>
</feature>
<feature type="transmembrane region" description="Helical" evidence="6">
    <location>
        <begin position="12"/>
        <end position="30"/>
    </location>
</feature>
<sequence length="490" mass="52366">MNKLTPLRPISTLIAVSITLIIWFLIPVPQGVDPNAWHLLALFVGTIAAIIGKALPIGAVSIIAIALVAVTGVTNPNSTKAAIGDALSGFSNDLIWLIGISIMVSMSLNKTGLGARIGYYFISLFGKKTIGIAYSLAIAETILAPVTPSNTARGGGIIHPIMRSISDSFNSKVEDGTSGKIGRYLSLVNYNINPITSAMFITATAPNPLIVSLIISETDPTHELSWSMWAIAAFVPAIVSLILMPIVIYLLYKPEITSTPNAPHFAKERLAQLGPISLPEKITLAVFALLLIMWAGVPALLFGDGFSINATTAAFIGLSILLCTGVLNWDDILKNKGAWDTVVWFSALVMMASFLGKLGLIKWLSLSVGASIDSMGISWVSGMILLVLIYVYSHYFFASTTAHITAMFAAFYAAGLALGAPPMLLGLILAFSSSLMMSLTHYGTGTAPIIFGSGYATLGEWWETGFVMSVVNLIIWITLGSVWWKVLGYW</sequence>
<dbReference type="PIRSF" id="PIRSF002457">
    <property type="entry name" value="DASS"/>
    <property type="match status" value="1"/>
</dbReference>
<gene>
    <name evidence="7" type="primary">yflS</name>
    <name evidence="7" type="ORF">BN1804_03461</name>
</gene>